<dbReference type="AlphaFoldDB" id="A0A9D4KRC1"/>
<evidence type="ECO:0000313" key="12">
    <source>
        <dbReference type="Proteomes" id="UP000828390"/>
    </source>
</evidence>
<dbReference type="GO" id="GO:0016020">
    <property type="term" value="C:membrane"/>
    <property type="evidence" value="ECO:0007669"/>
    <property type="project" value="UniProtKB-SubCell"/>
</dbReference>
<keyword evidence="12" id="KW-1185">Reference proteome</keyword>
<sequence>MKCQTSTGQQVETFYQYLHDVAIPSLADMAISDHEYLTPFSNHFLLGPWRLRQLRVAKGSCYEGAEKIFERFQIYNVQCSNEYSVKTQDTGNYNMTWSKSLPENSSLESPWIHQSAWQLKTLPTVGKRATYSGGGYVVLLPQESDLQPGIIQDMWNSDWIDEYTRAVLLEFTVYNQNANLFTAAVIMFEYLNTGEVVPSHQFHSTKLFHYSTDFSIFVAMCEVLLFAFNVAFAYIEWKRFKVLGKRAYFSDIWSYVEIIQISLSYSVIGLFFQRMVSVNSVIDDYRASNVSSFISFQTALFWDSVLVYLMAFLVGLVTLKSIKLLRFNKRTFMIMDTVKQSKGMLLSFMFMACVFVIGFGHFCYLAFGKVLSDYRSFLRSVIAIFNFALGTSDFPGIEQAHRVLGPIFFVGFVFIVSFCFMTVFAAILDFGINESKALFMKRRNKIELLEYIIGKFKTIADKN</sequence>
<feature type="transmembrane region" description="Helical" evidence="8">
    <location>
        <begin position="343"/>
        <end position="367"/>
    </location>
</feature>
<feature type="transmembrane region" description="Helical" evidence="8">
    <location>
        <begin position="407"/>
        <end position="432"/>
    </location>
</feature>
<organism evidence="11 12">
    <name type="scientific">Dreissena polymorpha</name>
    <name type="common">Zebra mussel</name>
    <name type="synonym">Mytilus polymorpha</name>
    <dbReference type="NCBI Taxonomy" id="45954"/>
    <lineage>
        <taxon>Eukaryota</taxon>
        <taxon>Metazoa</taxon>
        <taxon>Spiralia</taxon>
        <taxon>Lophotrochozoa</taxon>
        <taxon>Mollusca</taxon>
        <taxon>Bivalvia</taxon>
        <taxon>Autobranchia</taxon>
        <taxon>Heteroconchia</taxon>
        <taxon>Euheterodonta</taxon>
        <taxon>Imparidentia</taxon>
        <taxon>Neoheterodontei</taxon>
        <taxon>Myida</taxon>
        <taxon>Dreissenoidea</taxon>
        <taxon>Dreissenidae</taxon>
        <taxon>Dreissena</taxon>
    </lineage>
</organism>
<evidence type="ECO:0000256" key="2">
    <source>
        <dbReference type="ARBA" id="ARBA00007200"/>
    </source>
</evidence>
<evidence type="ECO:0000259" key="9">
    <source>
        <dbReference type="Pfam" id="PF08016"/>
    </source>
</evidence>
<keyword evidence="6" id="KW-0325">Glycoprotein</keyword>
<feature type="transmembrane region" description="Helical" evidence="8">
    <location>
        <begin position="247"/>
        <end position="272"/>
    </location>
</feature>
<dbReference type="InterPro" id="IPR013122">
    <property type="entry name" value="PKD1_2_channel"/>
</dbReference>
<evidence type="ECO:0000256" key="6">
    <source>
        <dbReference type="ARBA" id="ARBA00023180"/>
    </source>
</evidence>
<feature type="transmembrane region" description="Helical" evidence="8">
    <location>
        <begin position="299"/>
        <end position="322"/>
    </location>
</feature>
<feature type="domain" description="Polycystin cation channel PKD1/PKD2" evidence="9">
    <location>
        <begin position="210"/>
        <end position="428"/>
    </location>
</feature>
<evidence type="ECO:0000256" key="7">
    <source>
        <dbReference type="PIRSR" id="PIRSR603915-2"/>
    </source>
</evidence>
<keyword evidence="5 8" id="KW-0472">Membrane</keyword>
<evidence type="ECO:0000256" key="1">
    <source>
        <dbReference type="ARBA" id="ARBA00004141"/>
    </source>
</evidence>
<dbReference type="Pfam" id="PF20519">
    <property type="entry name" value="Polycystin_dom"/>
    <property type="match status" value="1"/>
</dbReference>
<dbReference type="InterPro" id="IPR051223">
    <property type="entry name" value="Polycystin"/>
</dbReference>
<name>A0A9D4KRC1_DREPO</name>
<evidence type="ECO:0000256" key="4">
    <source>
        <dbReference type="ARBA" id="ARBA00022989"/>
    </source>
</evidence>
<dbReference type="Pfam" id="PF08016">
    <property type="entry name" value="PKD_channel"/>
    <property type="match status" value="1"/>
</dbReference>
<accession>A0A9D4KRC1</accession>
<keyword evidence="4 8" id="KW-1133">Transmembrane helix</keyword>
<evidence type="ECO:0000256" key="5">
    <source>
        <dbReference type="ARBA" id="ARBA00023136"/>
    </source>
</evidence>
<gene>
    <name evidence="11" type="ORF">DPMN_086510</name>
</gene>
<proteinExistence type="inferred from homology"/>
<dbReference type="GO" id="GO:0005509">
    <property type="term" value="F:calcium ion binding"/>
    <property type="evidence" value="ECO:0007669"/>
    <property type="project" value="InterPro"/>
</dbReference>
<protein>
    <submittedName>
        <fullName evidence="11">Uncharacterized protein</fullName>
    </submittedName>
</protein>
<dbReference type="PANTHER" id="PTHR10877:SF150">
    <property type="entry name" value="REJ DOMAIN-CONTAINING PROTEIN"/>
    <property type="match status" value="1"/>
</dbReference>
<keyword evidence="3 8" id="KW-0812">Transmembrane</keyword>
<dbReference type="EMBL" id="JAIWYP010000003">
    <property type="protein sequence ID" value="KAH3844254.1"/>
    <property type="molecule type" value="Genomic_DNA"/>
</dbReference>
<feature type="domain" description="Polycystin" evidence="10">
    <location>
        <begin position="9"/>
        <end position="207"/>
    </location>
</feature>
<dbReference type="PRINTS" id="PR01433">
    <property type="entry name" value="POLYCYSTIN2"/>
</dbReference>
<dbReference type="InterPro" id="IPR046791">
    <property type="entry name" value="Polycystin_dom"/>
</dbReference>
<comment type="similarity">
    <text evidence="2">Belongs to the polycystin family.</text>
</comment>
<dbReference type="GO" id="GO:0005262">
    <property type="term" value="F:calcium channel activity"/>
    <property type="evidence" value="ECO:0007669"/>
    <property type="project" value="TreeGrafter"/>
</dbReference>
<dbReference type="InterPro" id="IPR003915">
    <property type="entry name" value="PKD_2"/>
</dbReference>
<evidence type="ECO:0000259" key="10">
    <source>
        <dbReference type="Pfam" id="PF20519"/>
    </source>
</evidence>
<comment type="subcellular location">
    <subcellularLocation>
        <location evidence="1">Membrane</location>
        <topology evidence="1">Multi-pass membrane protein</topology>
    </subcellularLocation>
</comment>
<evidence type="ECO:0000313" key="11">
    <source>
        <dbReference type="EMBL" id="KAH3844254.1"/>
    </source>
</evidence>
<dbReference type="Proteomes" id="UP000828390">
    <property type="component" value="Unassembled WGS sequence"/>
</dbReference>
<evidence type="ECO:0000256" key="3">
    <source>
        <dbReference type="ARBA" id="ARBA00022692"/>
    </source>
</evidence>
<feature type="transmembrane region" description="Helical" evidence="8">
    <location>
        <begin position="214"/>
        <end position="235"/>
    </location>
</feature>
<reference evidence="11" key="1">
    <citation type="journal article" date="2019" name="bioRxiv">
        <title>The Genome of the Zebra Mussel, Dreissena polymorpha: A Resource for Invasive Species Research.</title>
        <authorList>
            <person name="McCartney M.A."/>
            <person name="Auch B."/>
            <person name="Kono T."/>
            <person name="Mallez S."/>
            <person name="Zhang Y."/>
            <person name="Obille A."/>
            <person name="Becker A."/>
            <person name="Abrahante J.E."/>
            <person name="Garbe J."/>
            <person name="Badalamenti J.P."/>
            <person name="Herman A."/>
            <person name="Mangelson H."/>
            <person name="Liachko I."/>
            <person name="Sullivan S."/>
            <person name="Sone E.D."/>
            <person name="Koren S."/>
            <person name="Silverstein K.A.T."/>
            <person name="Beckman K.B."/>
            <person name="Gohl D.M."/>
        </authorList>
    </citation>
    <scope>NUCLEOTIDE SEQUENCE</scope>
    <source>
        <strain evidence="11">Duluth1</strain>
        <tissue evidence="11">Whole animal</tissue>
    </source>
</reference>
<comment type="caution">
    <text evidence="11">The sequence shown here is derived from an EMBL/GenBank/DDBJ whole genome shotgun (WGS) entry which is preliminary data.</text>
</comment>
<dbReference type="PANTHER" id="PTHR10877">
    <property type="entry name" value="POLYCYSTIN FAMILY MEMBER"/>
    <property type="match status" value="1"/>
</dbReference>
<dbReference type="GO" id="GO:0050982">
    <property type="term" value="P:detection of mechanical stimulus"/>
    <property type="evidence" value="ECO:0007669"/>
    <property type="project" value="TreeGrafter"/>
</dbReference>
<reference evidence="11" key="2">
    <citation type="submission" date="2020-11" db="EMBL/GenBank/DDBJ databases">
        <authorList>
            <person name="McCartney M.A."/>
            <person name="Auch B."/>
            <person name="Kono T."/>
            <person name="Mallez S."/>
            <person name="Becker A."/>
            <person name="Gohl D.M."/>
            <person name="Silverstein K.A.T."/>
            <person name="Koren S."/>
            <person name="Bechman K.B."/>
            <person name="Herman A."/>
            <person name="Abrahante J.E."/>
            <person name="Garbe J."/>
        </authorList>
    </citation>
    <scope>NUCLEOTIDE SEQUENCE</scope>
    <source>
        <strain evidence="11">Duluth1</strain>
        <tissue evidence="11">Whole animal</tissue>
    </source>
</reference>
<evidence type="ECO:0000256" key="8">
    <source>
        <dbReference type="SAM" id="Phobius"/>
    </source>
</evidence>
<feature type="disulfide bond" evidence="7">
    <location>
        <begin position="61"/>
        <end position="79"/>
    </location>
</feature>